<dbReference type="InterPro" id="IPR002562">
    <property type="entry name" value="3'-5'_exonuclease_dom"/>
</dbReference>
<evidence type="ECO:0000313" key="6">
    <source>
        <dbReference type="EMBL" id="KAK1155543.1"/>
    </source>
</evidence>
<dbReference type="GO" id="GO:0008408">
    <property type="term" value="F:3'-5' exonuclease activity"/>
    <property type="evidence" value="ECO:0007669"/>
    <property type="project" value="InterPro"/>
</dbReference>
<dbReference type="PANTHER" id="PTHR47765:SF2">
    <property type="entry name" value="EXONUCLEASE MUT-7 HOMOLOG"/>
    <property type="match status" value="1"/>
</dbReference>
<protein>
    <recommendedName>
        <fullName evidence="5">3'-5' exonuclease domain-containing protein</fullName>
    </recommendedName>
</protein>
<keyword evidence="2" id="KW-0378">Hydrolase</keyword>
<dbReference type="Pfam" id="PF01612">
    <property type="entry name" value="DNA_pol_A_exo1"/>
    <property type="match status" value="1"/>
</dbReference>
<dbReference type="Gene3D" id="3.30.420.10">
    <property type="entry name" value="Ribonuclease H-like superfamily/Ribonuclease H"/>
    <property type="match status" value="1"/>
</dbReference>
<dbReference type="InterPro" id="IPR037432">
    <property type="entry name" value="Mut-7_DEDDy_dom"/>
</dbReference>
<dbReference type="InterPro" id="IPR002782">
    <property type="entry name" value="Mut7-C_RNAse_dom"/>
</dbReference>
<dbReference type="EMBL" id="JAGXEW010000030">
    <property type="protein sequence ID" value="KAK1155543.1"/>
    <property type="molecule type" value="Genomic_DNA"/>
</dbReference>
<sequence>PPVSPSPSLGVDPLQFWDSLAARWSRKEIDELNRCLLPWQVRVEAREGFSALRDPLEGLLVVLECCPEVMKSKGGSLGHCVLFEFQLWLKERPHLHLQQREPGARLRRLQVQALSLLTEKQPSFLEPLIDIYQLGSLERSVLLGHVGYLLHRGSYREAVLMSIKLKLQPDLDMEKVCIPLVLQDKLQLAETFVSDYQDLQNRLVRLLDSWCSTGFDPSHLLCRYPGIPQFHQKSGRLAPKVLSKQVFRLMQLYGVDPALCPNVVTQRRLASLKFLMYKRFVEKNMSEENWADHVQATVGESVDLQVELIFMLVKHSGLDCAARWALRYRVPKDRLPFGVGVRRETILEKSVLETECPAGTGEPWEPLEESRRTYYQLPVPMENVHFLDTAEGLRLCREAVLKPGVLLGVDMEWRPAFGSVGKPRVALIQLAVRDAVYLLDVTERGGPEQDQELRHFIRDVFSDPAVTKLGYGMDGDLSSLAATWPQFLEEPLKPAGILDLLSVHKQIQKAHVPQGVRGSSSVEGLKGSAQKGLSLLVQLVLGKPLDKTEQLSNWERRPLRPSQVYYAAVDAYCLLDVHRSLTQDPGRFGLAPDLGNALGGQRGKCEEKGTHRPRTRKAQDPCTASEEEKPQPPPALPGVSREALSPQQFRVVCDNMLQGLGRYLRCVGVDVRMLDNADDHRRAAEIAREESRVILTCGLPFQTLKSQVGEGRCLAVDCSEKARDQALRVLKYFNITITPADIFSRCQVCNGDQYLKVPRQEMERLMKIRGLISSESRSRSESESADCDAPSQPRSLPYSPKCRWATLSGLDPDSLQFPGGAPLQLDSVPPGILDKVSLFYCCTSCGKVFWEGSHFGRVISQFQEVLNISDGQTIYQHQ</sequence>
<comment type="caution">
    <text evidence="6">The sequence shown here is derived from an EMBL/GenBank/DDBJ whole genome shotgun (WGS) entry which is preliminary data.</text>
</comment>
<proteinExistence type="predicted"/>
<feature type="region of interest" description="Disordered" evidence="4">
    <location>
        <begin position="599"/>
        <end position="640"/>
    </location>
</feature>
<dbReference type="InterPro" id="IPR012337">
    <property type="entry name" value="RNaseH-like_sf"/>
</dbReference>
<dbReference type="FunFam" id="3.30.420.10:FF:000074">
    <property type="entry name" value="exonuclease mut-7 homolog isoform X2"/>
    <property type="match status" value="1"/>
</dbReference>
<dbReference type="CDD" id="cd06146">
    <property type="entry name" value="mut-7_like_exo"/>
    <property type="match status" value="1"/>
</dbReference>
<gene>
    <name evidence="6" type="ORF">AOXY_G26905</name>
</gene>
<name>A0AAD8CQ29_ACIOX</name>
<dbReference type="Proteomes" id="UP001230051">
    <property type="component" value="Unassembled WGS sequence"/>
</dbReference>
<dbReference type="PANTHER" id="PTHR47765">
    <property type="entry name" value="3'-5' EXONUCLEASE DOMAIN-CONTAINING PROTEIN"/>
    <property type="match status" value="1"/>
</dbReference>
<dbReference type="SMART" id="SM00474">
    <property type="entry name" value="35EXOc"/>
    <property type="match status" value="1"/>
</dbReference>
<organism evidence="6 7">
    <name type="scientific">Acipenser oxyrinchus oxyrinchus</name>
    <dbReference type="NCBI Taxonomy" id="40147"/>
    <lineage>
        <taxon>Eukaryota</taxon>
        <taxon>Metazoa</taxon>
        <taxon>Chordata</taxon>
        <taxon>Craniata</taxon>
        <taxon>Vertebrata</taxon>
        <taxon>Euteleostomi</taxon>
        <taxon>Actinopterygii</taxon>
        <taxon>Chondrostei</taxon>
        <taxon>Acipenseriformes</taxon>
        <taxon>Acipenseridae</taxon>
        <taxon>Acipenser</taxon>
    </lineage>
</organism>
<keyword evidence="3" id="KW-0269">Exonuclease</keyword>
<evidence type="ECO:0000256" key="2">
    <source>
        <dbReference type="ARBA" id="ARBA00022801"/>
    </source>
</evidence>
<feature type="region of interest" description="Disordered" evidence="4">
    <location>
        <begin position="773"/>
        <end position="796"/>
    </location>
</feature>
<dbReference type="InterPro" id="IPR036397">
    <property type="entry name" value="RNaseH_sf"/>
</dbReference>
<keyword evidence="7" id="KW-1185">Reference proteome</keyword>
<evidence type="ECO:0000256" key="1">
    <source>
        <dbReference type="ARBA" id="ARBA00022722"/>
    </source>
</evidence>
<evidence type="ECO:0000259" key="5">
    <source>
        <dbReference type="SMART" id="SM00474"/>
    </source>
</evidence>
<dbReference type="Pfam" id="PF01927">
    <property type="entry name" value="Mut7-C"/>
    <property type="match status" value="2"/>
</dbReference>
<evidence type="ECO:0000256" key="4">
    <source>
        <dbReference type="SAM" id="MobiDB-lite"/>
    </source>
</evidence>
<accession>A0AAD8CQ29</accession>
<reference evidence="6" key="1">
    <citation type="submission" date="2022-02" db="EMBL/GenBank/DDBJ databases">
        <title>Atlantic sturgeon de novo genome assembly.</title>
        <authorList>
            <person name="Stock M."/>
            <person name="Klopp C."/>
            <person name="Guiguen Y."/>
            <person name="Cabau C."/>
            <person name="Parinello H."/>
            <person name="Santidrian Yebra-Pimentel E."/>
            <person name="Kuhl H."/>
            <person name="Dirks R.P."/>
            <person name="Guessner J."/>
            <person name="Wuertz S."/>
            <person name="Du K."/>
            <person name="Schartl M."/>
        </authorList>
    </citation>
    <scope>NUCLEOTIDE SEQUENCE</scope>
    <source>
        <strain evidence="6">STURGEONOMICS-FGT-2020</strain>
        <tissue evidence="6">Whole blood</tissue>
    </source>
</reference>
<evidence type="ECO:0000256" key="3">
    <source>
        <dbReference type="ARBA" id="ARBA00022839"/>
    </source>
</evidence>
<dbReference type="GO" id="GO:0003676">
    <property type="term" value="F:nucleic acid binding"/>
    <property type="evidence" value="ECO:0007669"/>
    <property type="project" value="InterPro"/>
</dbReference>
<dbReference type="SUPFAM" id="SSF53098">
    <property type="entry name" value="Ribonuclease H-like"/>
    <property type="match status" value="1"/>
</dbReference>
<dbReference type="AlphaFoldDB" id="A0AAD8CQ29"/>
<evidence type="ECO:0000313" key="7">
    <source>
        <dbReference type="Proteomes" id="UP001230051"/>
    </source>
</evidence>
<feature type="domain" description="3'-5' exonuclease" evidence="5">
    <location>
        <begin position="384"/>
        <end position="586"/>
    </location>
</feature>
<dbReference type="GO" id="GO:0006139">
    <property type="term" value="P:nucleobase-containing compound metabolic process"/>
    <property type="evidence" value="ECO:0007669"/>
    <property type="project" value="InterPro"/>
</dbReference>
<dbReference type="InterPro" id="IPR052408">
    <property type="entry name" value="Exonuclease_MUT-7-like"/>
</dbReference>
<keyword evidence="1" id="KW-0540">Nuclease</keyword>
<feature type="non-terminal residue" evidence="6">
    <location>
        <position position="1"/>
    </location>
</feature>